<dbReference type="PANTHER" id="PTHR30572">
    <property type="entry name" value="MEMBRANE COMPONENT OF TRANSPORTER-RELATED"/>
    <property type="match status" value="1"/>
</dbReference>
<feature type="domain" description="MacB-like periplasmic core" evidence="2">
    <location>
        <begin position="401"/>
        <end position="571"/>
    </location>
</feature>
<dbReference type="InterPro" id="IPR025857">
    <property type="entry name" value="MacB_PCD"/>
</dbReference>
<keyword evidence="4" id="KW-1185">Reference proteome</keyword>
<dbReference type="PANTHER" id="PTHR30572:SF4">
    <property type="entry name" value="ABC TRANSPORTER PERMEASE YTRF"/>
    <property type="match status" value="1"/>
</dbReference>
<reference evidence="4" key="1">
    <citation type="journal article" date="2019" name="Int. J. Syst. Evol. Microbiol.">
        <title>The Global Catalogue of Microorganisms (GCM) 10K type strain sequencing project: providing services to taxonomists for standard genome sequencing and annotation.</title>
        <authorList>
            <consortium name="The Broad Institute Genomics Platform"/>
            <consortium name="The Broad Institute Genome Sequencing Center for Infectious Disease"/>
            <person name="Wu L."/>
            <person name="Ma J."/>
        </authorList>
    </citation>
    <scope>NUCLEOTIDE SEQUENCE [LARGE SCALE GENOMIC DNA]</scope>
    <source>
        <strain evidence="4">CGMCC 1.18437</strain>
    </source>
</reference>
<keyword evidence="1" id="KW-0472">Membrane</keyword>
<sequence length="796" mass="83417">MPRFLITLLSCALLALITAAAAWLAWPTGRAFSFLNDTRPVFRIEAEESFVNLRPGQLPKAVKYDLAGTLSALQAELGARAWVYAVPSQSMQNQLRAGSRQVTGIDTIDTLGPYREARGLTLLAGRDPGLNVPELVLSEAVARQLADDPLSLIGRTVIRNEHVLPEPLTVTGIVRPSPWRGPEDPDAGGYRRVDPAAPGKDRSLYDLLTPAVTVVFRQGPSPADVEFLQTYTRTRLKGLQLTDLRAFRGTPEATAVRARLQQRARSLPLLAGLLVGSGLLSLGALTLSNLLRRRALLGIDLALGGRRGRLLGEELGRNVVPALLGSTLGTPLVFLLPLALPGVVVGTPPLQLLLLGVLLPPLALGGLTLLICAGVLRESVAGLLRGARPGQVAVPLLGGLLIALSLALGGVLSALGVEEGLDAQAQRVTRDFGRVLEVATSGSSDARRGTSLASTTRVLTADDARWLAEQPGVASAAIGERINGFLDVRGRRVYVNRLVTGDPELLDVLGIALSQGQPGGCLLNADSARAYGVKVGDTVSVPGRVGDRFCRVSGLYPLPDALTRFVLVDFPEVIVPPEIGLPGQQGPLPGMTGKGPTDGVLRTTTLLVRLDEDLSPALQTRLRDALETRSPGLAFSLKPAAPSIDALLERLAQQGRLFLGLALAAGLLSGFGLLGGFLAYLDATRYRVALDRAQGLSRSALRRRWALGGLALGGLGSILALGLATGLTPALANAFSLDAPLGLAGDLLPEARPTLPGPLTLGVVGLVTVGLTGLLTWLGERWLAAQRLGALLSAGS</sequence>
<proteinExistence type="predicted"/>
<dbReference type="InterPro" id="IPR050250">
    <property type="entry name" value="Macrolide_Exporter_MacB"/>
</dbReference>
<dbReference type="EMBL" id="BNAJ01000014">
    <property type="protein sequence ID" value="GHF60501.1"/>
    <property type="molecule type" value="Genomic_DNA"/>
</dbReference>
<protein>
    <recommendedName>
        <fullName evidence="2">MacB-like periplasmic core domain-containing protein</fullName>
    </recommendedName>
</protein>
<dbReference type="Proteomes" id="UP000619376">
    <property type="component" value="Unassembled WGS sequence"/>
</dbReference>
<dbReference type="RefSeq" id="WP_191240086.1">
    <property type="nucleotide sequence ID" value="NZ_BNAJ01000014.1"/>
</dbReference>
<feature type="transmembrane region" description="Helical" evidence="1">
    <location>
        <begin position="704"/>
        <end position="727"/>
    </location>
</feature>
<feature type="transmembrane region" description="Helical" evidence="1">
    <location>
        <begin position="267"/>
        <end position="287"/>
    </location>
</feature>
<evidence type="ECO:0000256" key="1">
    <source>
        <dbReference type="SAM" id="Phobius"/>
    </source>
</evidence>
<evidence type="ECO:0000259" key="2">
    <source>
        <dbReference type="Pfam" id="PF12704"/>
    </source>
</evidence>
<gene>
    <name evidence="3" type="ORF">GCM10017781_40870</name>
</gene>
<feature type="transmembrane region" description="Helical" evidence="1">
    <location>
        <begin position="396"/>
        <end position="417"/>
    </location>
</feature>
<feature type="transmembrane region" description="Helical" evidence="1">
    <location>
        <begin position="759"/>
        <end position="778"/>
    </location>
</feature>
<evidence type="ECO:0000313" key="3">
    <source>
        <dbReference type="EMBL" id="GHF60501.1"/>
    </source>
</evidence>
<name>A0ABQ3JTM9_9DEIO</name>
<evidence type="ECO:0000313" key="4">
    <source>
        <dbReference type="Proteomes" id="UP000619376"/>
    </source>
</evidence>
<feature type="transmembrane region" description="Helical" evidence="1">
    <location>
        <begin position="657"/>
        <end position="683"/>
    </location>
</feature>
<keyword evidence="1" id="KW-0812">Transmembrane</keyword>
<feature type="transmembrane region" description="Helical" evidence="1">
    <location>
        <begin position="319"/>
        <end position="340"/>
    </location>
</feature>
<dbReference type="Pfam" id="PF12704">
    <property type="entry name" value="MacB_PCD"/>
    <property type="match status" value="1"/>
</dbReference>
<accession>A0ABQ3JTM9</accession>
<keyword evidence="1" id="KW-1133">Transmembrane helix</keyword>
<feature type="transmembrane region" description="Helical" evidence="1">
    <location>
        <begin position="352"/>
        <end position="376"/>
    </location>
</feature>
<organism evidence="3 4">
    <name type="scientific">Deinococcus metalli</name>
    <dbReference type="NCBI Taxonomy" id="1141878"/>
    <lineage>
        <taxon>Bacteria</taxon>
        <taxon>Thermotogati</taxon>
        <taxon>Deinococcota</taxon>
        <taxon>Deinococci</taxon>
        <taxon>Deinococcales</taxon>
        <taxon>Deinococcaceae</taxon>
        <taxon>Deinococcus</taxon>
    </lineage>
</organism>
<comment type="caution">
    <text evidence="3">The sequence shown here is derived from an EMBL/GenBank/DDBJ whole genome shotgun (WGS) entry which is preliminary data.</text>
</comment>